<sequence>MATPARRAPTPRAAAPHHRLYRACTACRKSKLRCDLGSVDAPGPPPCKRCRRTGRDCVFGDDPYQHRRKSVRPQQESSPLPLPLPSPQPFPRPTPAEAFLRAEYAALDTSPSNQTEGSSNLELVQDGSLETPADALRLLCSVADEGGSVGPDLTSESDGSAERGHDRGLWNRWMPVRDGLLTSDEAETLLNCFSAKINPCYPIVPNELLQPQNFGELQREPILLAAIACVAVRYVNLGHSYDPYEPSRSRLVQGKLVSWLMQRIGYITMGAATLRTIGTVEALLVLSEYPPRPMLIEDPAATAQGGKRQETNMACKSQDNLSWTLIGLAVRIAQELSLPDESTYIIPPGAESWKALRRVNAWFYCLSADRHVSVRLGRASLVQEMSSCWWETVGTLSQLRGDSAMPRRVQLSWRHSRAVGEHTHMIGILQELLYSKPSVTEEHMRTGRYEPILHRIKPELDSLWVWIAGDLPPSWPPQSTGDTLTPDELREILWRIEHDYVKLYANAISLRATQARIRRLHLDKQTERVMHGAVLQYAEGPFLLEAVDAATHLLRYGITLHKRKALRYCPGRIFLRIMYASVFLMKSISFGVILPPGQEVVDMQYEMIRAFREASIDEEHVACELATLLSRIFPSIPSPGATAEARHEGADNAALVDPLQIAFDAATGGDGSLAPNLEHTDLFASLGFDPIAFLWGKEAGGELTPGYGFDADVQL</sequence>
<feature type="region of interest" description="Disordered" evidence="3">
    <location>
        <begin position="147"/>
        <end position="166"/>
    </location>
</feature>
<dbReference type="SUPFAM" id="SSF57701">
    <property type="entry name" value="Zn2/Cys6 DNA-binding domain"/>
    <property type="match status" value="1"/>
</dbReference>
<evidence type="ECO:0000256" key="1">
    <source>
        <dbReference type="ARBA" id="ARBA00022723"/>
    </source>
</evidence>
<dbReference type="PANTHER" id="PTHR31644">
    <property type="entry name" value="TRANSCRIPTIONAL ACTIVATOR ARO80-RELATED"/>
    <property type="match status" value="1"/>
</dbReference>
<feature type="domain" description="Zn(2)-C6 fungal-type" evidence="4">
    <location>
        <begin position="23"/>
        <end position="59"/>
    </location>
</feature>
<dbReference type="Proteomes" id="UP001565368">
    <property type="component" value="Unassembled WGS sequence"/>
</dbReference>
<accession>A0ABR3QCZ9</accession>
<dbReference type="InterPro" id="IPR052780">
    <property type="entry name" value="AAA_Catabolism_Regulators"/>
</dbReference>
<name>A0ABR3QCZ9_9TREE</name>
<keyword evidence="2" id="KW-0539">Nucleus</keyword>
<organism evidence="5 6">
    <name type="scientific">Vanrija albida</name>
    <dbReference type="NCBI Taxonomy" id="181172"/>
    <lineage>
        <taxon>Eukaryota</taxon>
        <taxon>Fungi</taxon>
        <taxon>Dikarya</taxon>
        <taxon>Basidiomycota</taxon>
        <taxon>Agaricomycotina</taxon>
        <taxon>Tremellomycetes</taxon>
        <taxon>Trichosporonales</taxon>
        <taxon>Trichosporonaceae</taxon>
        <taxon>Vanrija</taxon>
    </lineage>
</organism>
<feature type="region of interest" description="Disordered" evidence="3">
    <location>
        <begin position="61"/>
        <end position="92"/>
    </location>
</feature>
<dbReference type="InterPro" id="IPR007219">
    <property type="entry name" value="XnlR_reg_dom"/>
</dbReference>
<dbReference type="PROSITE" id="PS50048">
    <property type="entry name" value="ZN2_CY6_FUNGAL_2"/>
    <property type="match status" value="1"/>
</dbReference>
<dbReference type="GeneID" id="95984300"/>
<dbReference type="InterPro" id="IPR036864">
    <property type="entry name" value="Zn2-C6_fun-type_DNA-bd_sf"/>
</dbReference>
<dbReference type="Pfam" id="PF00172">
    <property type="entry name" value="Zn_clus"/>
    <property type="match status" value="1"/>
</dbReference>
<dbReference type="SMART" id="SM00066">
    <property type="entry name" value="GAL4"/>
    <property type="match status" value="1"/>
</dbReference>
<proteinExistence type="predicted"/>
<dbReference type="PROSITE" id="PS00463">
    <property type="entry name" value="ZN2_CY6_FUNGAL_1"/>
    <property type="match status" value="1"/>
</dbReference>
<keyword evidence="6" id="KW-1185">Reference proteome</keyword>
<keyword evidence="1" id="KW-0479">Metal-binding</keyword>
<dbReference type="InterPro" id="IPR001138">
    <property type="entry name" value="Zn2Cys6_DnaBD"/>
</dbReference>
<dbReference type="CDD" id="cd00067">
    <property type="entry name" value="GAL4"/>
    <property type="match status" value="1"/>
</dbReference>
<evidence type="ECO:0000313" key="5">
    <source>
        <dbReference type="EMBL" id="KAL1412246.1"/>
    </source>
</evidence>
<evidence type="ECO:0000313" key="6">
    <source>
        <dbReference type="Proteomes" id="UP001565368"/>
    </source>
</evidence>
<protein>
    <submittedName>
        <fullName evidence="5">Zinc finger transcriptional activator</fullName>
    </submittedName>
</protein>
<dbReference type="EMBL" id="JBBXJM010000002">
    <property type="protein sequence ID" value="KAL1412246.1"/>
    <property type="molecule type" value="Genomic_DNA"/>
</dbReference>
<dbReference type="PANTHER" id="PTHR31644:SF2">
    <property type="entry name" value="TRANSCRIPTIONAL ACTIVATOR ARO80-RELATED"/>
    <property type="match status" value="1"/>
</dbReference>
<evidence type="ECO:0000256" key="2">
    <source>
        <dbReference type="ARBA" id="ARBA00023242"/>
    </source>
</evidence>
<dbReference type="SMART" id="SM00906">
    <property type="entry name" value="Fungal_trans"/>
    <property type="match status" value="1"/>
</dbReference>
<reference evidence="5 6" key="1">
    <citation type="submission" date="2023-08" db="EMBL/GenBank/DDBJ databases">
        <title>Annotated Genome Sequence of Vanrija albida AlHP1.</title>
        <authorList>
            <person name="Herzog R."/>
        </authorList>
    </citation>
    <scope>NUCLEOTIDE SEQUENCE [LARGE SCALE GENOMIC DNA]</scope>
    <source>
        <strain evidence="5 6">AlHP1</strain>
    </source>
</reference>
<dbReference type="RefSeq" id="XP_069212190.1">
    <property type="nucleotide sequence ID" value="XM_069351804.1"/>
</dbReference>
<evidence type="ECO:0000259" key="4">
    <source>
        <dbReference type="PROSITE" id="PS50048"/>
    </source>
</evidence>
<feature type="compositionally biased region" description="Pro residues" evidence="3">
    <location>
        <begin position="80"/>
        <end position="92"/>
    </location>
</feature>
<gene>
    <name evidence="5" type="primary">ARO80</name>
    <name evidence="5" type="ORF">Q8F55_003257</name>
</gene>
<evidence type="ECO:0000256" key="3">
    <source>
        <dbReference type="SAM" id="MobiDB-lite"/>
    </source>
</evidence>
<dbReference type="CDD" id="cd12148">
    <property type="entry name" value="fungal_TF_MHR"/>
    <property type="match status" value="1"/>
</dbReference>
<dbReference type="Gene3D" id="4.10.240.10">
    <property type="entry name" value="Zn(2)-C6 fungal-type DNA-binding domain"/>
    <property type="match status" value="1"/>
</dbReference>
<comment type="caution">
    <text evidence="5">The sequence shown here is derived from an EMBL/GenBank/DDBJ whole genome shotgun (WGS) entry which is preliminary data.</text>
</comment>